<dbReference type="STRING" id="155417.A0A4Q4SUC7"/>
<dbReference type="GO" id="GO:0020037">
    <property type="term" value="F:heme binding"/>
    <property type="evidence" value="ECO:0007669"/>
    <property type="project" value="InterPro"/>
</dbReference>
<sequence length="533" mass="60333">MLTEDVLSRPAVLAPTVLVVAYLLYQLLRPSNLPKLPIVGAKPGEWFPLQRAKWRNTKDMKTATEIAYCQYKDRACILPVGGAGNFVLLPFKELQWLVEQPDADVSMHDQTRDALQLDYTIVDPRLDRVPVHVNLISGLLTRETGNLVPDLLDEIQHSVDSLWGTDAETFNTVCVYDVMRRIIGRATNRVFVGLPLCRDPALLDAGMAFAQDVPLSSTLLRFIWKPFRPLAALFLTLPNRIHTEQFYRILRPEIRRRLKEFEARRADVETKAAEKEPNDFLQWSIKQAKTLGDPYYSKVDTLAGRILLLNFASIHTSSFAITHAILDLASSKQDCIDELRDEITSVLAEHGGEWNKRALAAMTKLDSVMRESQRVNSFVTAATIRAVDNPKGVTTPSGLHLSKGTVVCAPSYPVFHDPNIYPEPHVFKPFRFAERRTAAATEDGESLSYVQRARQAFATTSPEYTAFGHGRHACPGRFFAASELKLMLAYLVLNYDFEFQEKRPENFWFGMNRIPPMKATIKIKRRTKDRSGL</sequence>
<evidence type="ECO:0000313" key="11">
    <source>
        <dbReference type="Proteomes" id="UP000293360"/>
    </source>
</evidence>
<evidence type="ECO:0000256" key="6">
    <source>
        <dbReference type="ARBA" id="ARBA00023004"/>
    </source>
</evidence>
<proteinExistence type="inferred from homology"/>
<dbReference type="InterPro" id="IPR002403">
    <property type="entry name" value="Cyt_P450_E_grp-IV"/>
</dbReference>
<gene>
    <name evidence="10" type="ORF">DL764_010666</name>
</gene>
<accession>A0A4Q4SUC7</accession>
<dbReference type="PRINTS" id="PR00465">
    <property type="entry name" value="EP450IV"/>
</dbReference>
<dbReference type="AlphaFoldDB" id="A0A4Q4SUC7"/>
<feature type="binding site" description="axial binding residue" evidence="8">
    <location>
        <position position="474"/>
    </location>
    <ligand>
        <name>heme</name>
        <dbReference type="ChEBI" id="CHEBI:30413"/>
    </ligand>
    <ligandPart>
        <name>Fe</name>
        <dbReference type="ChEBI" id="CHEBI:18248"/>
    </ligandPart>
</feature>
<dbReference type="InterPro" id="IPR001128">
    <property type="entry name" value="Cyt_P450"/>
</dbReference>
<evidence type="ECO:0008006" key="12">
    <source>
        <dbReference type="Google" id="ProtNLM"/>
    </source>
</evidence>
<dbReference type="GO" id="GO:0016705">
    <property type="term" value="F:oxidoreductase activity, acting on paired donors, with incorporation or reduction of molecular oxygen"/>
    <property type="evidence" value="ECO:0007669"/>
    <property type="project" value="InterPro"/>
</dbReference>
<dbReference type="Pfam" id="PF00067">
    <property type="entry name" value="p450"/>
    <property type="match status" value="1"/>
</dbReference>
<dbReference type="InterPro" id="IPR017972">
    <property type="entry name" value="Cyt_P450_CS"/>
</dbReference>
<name>A0A4Q4SUC7_9PEZI</name>
<evidence type="ECO:0000256" key="1">
    <source>
        <dbReference type="ARBA" id="ARBA00001971"/>
    </source>
</evidence>
<evidence type="ECO:0000256" key="5">
    <source>
        <dbReference type="ARBA" id="ARBA00023002"/>
    </source>
</evidence>
<comment type="caution">
    <text evidence="10">The sequence shown here is derived from an EMBL/GenBank/DDBJ whole genome shotgun (WGS) entry which is preliminary data.</text>
</comment>
<dbReference type="SUPFAM" id="SSF48264">
    <property type="entry name" value="Cytochrome P450"/>
    <property type="match status" value="1"/>
</dbReference>
<dbReference type="EMBL" id="QJNU01001576">
    <property type="protein sequence ID" value="RYO74888.1"/>
    <property type="molecule type" value="Genomic_DNA"/>
</dbReference>
<dbReference type="Gene3D" id="1.10.630.10">
    <property type="entry name" value="Cytochrome P450"/>
    <property type="match status" value="1"/>
</dbReference>
<dbReference type="PANTHER" id="PTHR46206:SF1">
    <property type="entry name" value="P450, PUTATIVE (EUROFUNG)-RELATED"/>
    <property type="match status" value="1"/>
</dbReference>
<dbReference type="Proteomes" id="UP000293360">
    <property type="component" value="Unassembled WGS sequence"/>
</dbReference>
<protein>
    <recommendedName>
        <fullName evidence="12">Cytochrome P450</fullName>
    </recommendedName>
</protein>
<dbReference type="OrthoDB" id="1844152at2759"/>
<dbReference type="GO" id="GO:0004497">
    <property type="term" value="F:monooxygenase activity"/>
    <property type="evidence" value="ECO:0007669"/>
    <property type="project" value="UniProtKB-KW"/>
</dbReference>
<keyword evidence="3 8" id="KW-0349">Heme</keyword>
<evidence type="ECO:0000256" key="2">
    <source>
        <dbReference type="ARBA" id="ARBA00010617"/>
    </source>
</evidence>
<keyword evidence="6 8" id="KW-0408">Iron</keyword>
<comment type="cofactor">
    <cofactor evidence="1 8">
        <name>heme</name>
        <dbReference type="ChEBI" id="CHEBI:30413"/>
    </cofactor>
</comment>
<evidence type="ECO:0000313" key="10">
    <source>
        <dbReference type="EMBL" id="RYO74888.1"/>
    </source>
</evidence>
<keyword evidence="4 8" id="KW-0479">Metal-binding</keyword>
<keyword evidence="7 9" id="KW-0503">Monooxygenase</keyword>
<dbReference type="CDD" id="cd11041">
    <property type="entry name" value="CYP503A1-like"/>
    <property type="match status" value="1"/>
</dbReference>
<evidence type="ECO:0000256" key="9">
    <source>
        <dbReference type="RuleBase" id="RU000461"/>
    </source>
</evidence>
<dbReference type="InterPro" id="IPR036396">
    <property type="entry name" value="Cyt_P450_sf"/>
</dbReference>
<dbReference type="PANTHER" id="PTHR46206">
    <property type="entry name" value="CYTOCHROME P450"/>
    <property type="match status" value="1"/>
</dbReference>
<evidence type="ECO:0000256" key="4">
    <source>
        <dbReference type="ARBA" id="ARBA00022723"/>
    </source>
</evidence>
<reference evidence="10 11" key="1">
    <citation type="submission" date="2018-06" db="EMBL/GenBank/DDBJ databases">
        <title>Complete Genomes of Monosporascus.</title>
        <authorList>
            <person name="Robinson A.J."/>
            <person name="Natvig D.O."/>
        </authorList>
    </citation>
    <scope>NUCLEOTIDE SEQUENCE [LARGE SCALE GENOMIC DNA]</scope>
    <source>
        <strain evidence="10 11">CBS 110550</strain>
    </source>
</reference>
<evidence type="ECO:0000256" key="8">
    <source>
        <dbReference type="PIRSR" id="PIRSR602403-1"/>
    </source>
</evidence>
<comment type="similarity">
    <text evidence="2 9">Belongs to the cytochrome P450 family.</text>
</comment>
<organism evidence="10 11">
    <name type="scientific">Monosporascus ibericus</name>
    <dbReference type="NCBI Taxonomy" id="155417"/>
    <lineage>
        <taxon>Eukaryota</taxon>
        <taxon>Fungi</taxon>
        <taxon>Dikarya</taxon>
        <taxon>Ascomycota</taxon>
        <taxon>Pezizomycotina</taxon>
        <taxon>Sordariomycetes</taxon>
        <taxon>Xylariomycetidae</taxon>
        <taxon>Xylariales</taxon>
        <taxon>Xylariales incertae sedis</taxon>
        <taxon>Monosporascus</taxon>
    </lineage>
</organism>
<keyword evidence="11" id="KW-1185">Reference proteome</keyword>
<evidence type="ECO:0000256" key="7">
    <source>
        <dbReference type="ARBA" id="ARBA00023033"/>
    </source>
</evidence>
<evidence type="ECO:0000256" key="3">
    <source>
        <dbReference type="ARBA" id="ARBA00022617"/>
    </source>
</evidence>
<dbReference type="GO" id="GO:0005506">
    <property type="term" value="F:iron ion binding"/>
    <property type="evidence" value="ECO:0007669"/>
    <property type="project" value="InterPro"/>
</dbReference>
<keyword evidence="5 9" id="KW-0560">Oxidoreductase</keyword>
<dbReference type="PROSITE" id="PS00086">
    <property type="entry name" value="CYTOCHROME_P450"/>
    <property type="match status" value="1"/>
</dbReference>